<dbReference type="InterPro" id="IPR005150">
    <property type="entry name" value="Cellulose_synth"/>
</dbReference>
<dbReference type="InterPro" id="IPR001173">
    <property type="entry name" value="Glyco_trans_2-like"/>
</dbReference>
<keyword evidence="5 11" id="KW-0808">Transferase</keyword>
<comment type="pathway">
    <text evidence="11">Glycan metabolism; bacterial cellulose biosynthesis.</text>
</comment>
<dbReference type="InterPro" id="IPR050321">
    <property type="entry name" value="Glycosyltr_2/OpgH_subfam"/>
</dbReference>
<dbReference type="PRINTS" id="PR01439">
    <property type="entry name" value="CELLSNTHASEA"/>
</dbReference>
<evidence type="ECO:0000256" key="1">
    <source>
        <dbReference type="ARBA" id="ARBA00004429"/>
    </source>
</evidence>
<comment type="subcellular location">
    <subcellularLocation>
        <location evidence="1">Cell inner membrane</location>
        <topology evidence="1">Multi-pass membrane protein</topology>
    </subcellularLocation>
</comment>
<dbReference type="NCBIfam" id="NF008558">
    <property type="entry name" value="PRK11498.1"/>
    <property type="match status" value="1"/>
</dbReference>
<dbReference type="Pfam" id="PF03552">
    <property type="entry name" value="Cellulose_synt"/>
    <property type="match status" value="1"/>
</dbReference>
<feature type="transmembrane region" description="Helical" evidence="11">
    <location>
        <begin position="534"/>
        <end position="556"/>
    </location>
</feature>
<feature type="transmembrane region" description="Helical" evidence="11">
    <location>
        <begin position="157"/>
        <end position="174"/>
    </location>
</feature>
<evidence type="ECO:0000256" key="8">
    <source>
        <dbReference type="ARBA" id="ARBA00022989"/>
    </source>
</evidence>
<dbReference type="GO" id="GO:0035438">
    <property type="term" value="F:cyclic-di-GMP binding"/>
    <property type="evidence" value="ECO:0007669"/>
    <property type="project" value="InterPro"/>
</dbReference>
<keyword evidence="8 11" id="KW-1133">Transmembrane helix</keyword>
<comment type="function">
    <text evidence="11">Catalytic subunit of cellulose synthase. It polymerizes uridine 5'-diphosphate glucose to cellulose.</text>
</comment>
<keyword evidence="11" id="KW-0973">c-di-GMP</keyword>
<accession>A0A562BN84</accession>
<dbReference type="EC" id="2.4.1.12" evidence="11"/>
<comment type="catalytic activity">
    <reaction evidence="10 11">
        <text>[(1-&gt;4)-beta-D-glucosyl](n) + UDP-alpha-D-glucose = [(1-&gt;4)-beta-D-glucosyl](n+1) + UDP + H(+)</text>
        <dbReference type="Rhea" id="RHEA:19929"/>
        <dbReference type="Rhea" id="RHEA-COMP:10033"/>
        <dbReference type="Rhea" id="RHEA-COMP:10034"/>
        <dbReference type="ChEBI" id="CHEBI:15378"/>
        <dbReference type="ChEBI" id="CHEBI:18246"/>
        <dbReference type="ChEBI" id="CHEBI:58223"/>
        <dbReference type="ChEBI" id="CHEBI:58885"/>
        <dbReference type="EC" id="2.4.1.12"/>
    </reaction>
</comment>
<name>A0A562BN84_9BURK</name>
<dbReference type="CDD" id="cd06421">
    <property type="entry name" value="CESA_CelA_like"/>
    <property type="match status" value="1"/>
</dbReference>
<evidence type="ECO:0000259" key="13">
    <source>
        <dbReference type="Pfam" id="PF07238"/>
    </source>
</evidence>
<dbReference type="PANTHER" id="PTHR43867">
    <property type="entry name" value="CELLULOSE SYNTHASE CATALYTIC SUBUNIT A [UDP-FORMING]"/>
    <property type="match status" value="1"/>
</dbReference>
<dbReference type="GO" id="GO:0006011">
    <property type="term" value="P:UDP-alpha-D-glucose metabolic process"/>
    <property type="evidence" value="ECO:0007669"/>
    <property type="project" value="InterPro"/>
</dbReference>
<sequence length="853" mass="96145">MSRLLNTRIERARRALAARLGLPASAGLLLWLVRLFFRPVREGARDWPALAAAWLAQGAAERLDLAGRQGVGIRLWRLFVRPARPRRPLAAPTRRRPAPVQAQSSPLRQWLDRTLEPVWRFANRQRRRMAARLPRIDWHGAGHRFARIAALLNRVRGLTPLMLLGAAVAGLLMFTTPLPIGGQLTVFAVVWVAVMLLRKVPGRFPTLMMMALSLLMTLRYIWWRATETLDLMTPLEIVIGYLLFAAEGYTWLVLILGYLQTAWPLARRPKPLPADPAQWPTVDVFIPTYNEPLSVVQPTIHAARSMDWPADKINIYVLDDGRRPAFREFCEQVGVHYLTREDNRHAKAGNINSALGKSGGDYIAIFDCDHIPTRSFLQMTMGEFIADPQCAMVQTPHHFFSPDPFERNFDTFRRVPNEGSLFYGLIQDGNDLWNATFFCGSCAVIKRAPLLEIGGIAVETVTEDAHTALKLHRRGYNTAYLRTVQAAGLATESLSSHIGQRIRWARGMAQIFRIDNPLFGKGLKLFQRICYSNAMLHFFYGIPRLIFLTMPLAYLVFGLHVINTSAALIAAYVLPYLVIANITNSRIQGKYRHSFWAEVYESVLAWYIVLPTTLAFIDPKLGKFNVTAKGGRIEDDYLDWTITRPYLVLLALNVVGLAIGVGRLVFWSTGEPGTVVMNMVWASVNLLMLGAAIGVAREARQIRISHRIPMRVPATLLLPDGTTVACRTENYSLGGLGLLLPVDLSLTEGQRIGVCLSRGAREYHFAATVTRNVNRHVGVRMDDLSIEAETQLIQCTFGRADAWVDWVDDQPEDVPLRGLKEVIEMGYQGYLRLYDALMDAVEDLLRRRRPRRS</sequence>
<evidence type="ECO:0000259" key="12">
    <source>
        <dbReference type="Pfam" id="PF00535"/>
    </source>
</evidence>
<feature type="transmembrane region" description="Helical" evidence="11">
    <location>
        <begin position="204"/>
        <end position="223"/>
    </location>
</feature>
<dbReference type="PANTHER" id="PTHR43867:SF2">
    <property type="entry name" value="CELLULOSE SYNTHASE CATALYTIC SUBUNIT A [UDP-FORMING]"/>
    <property type="match status" value="1"/>
</dbReference>
<evidence type="ECO:0000256" key="4">
    <source>
        <dbReference type="ARBA" id="ARBA00022676"/>
    </source>
</evidence>
<organism evidence="14 15">
    <name type="scientific">Cupriavidus gilardii J11</name>
    <dbReference type="NCBI Taxonomy" id="936133"/>
    <lineage>
        <taxon>Bacteria</taxon>
        <taxon>Pseudomonadati</taxon>
        <taxon>Pseudomonadota</taxon>
        <taxon>Betaproteobacteria</taxon>
        <taxon>Burkholderiales</taxon>
        <taxon>Burkholderiaceae</taxon>
        <taxon>Cupriavidus</taxon>
    </lineage>
</organism>
<feature type="transmembrane region" description="Helical" evidence="11">
    <location>
        <begin position="646"/>
        <end position="667"/>
    </location>
</feature>
<feature type="transmembrane region" description="Helical" evidence="11">
    <location>
        <begin position="562"/>
        <end position="582"/>
    </location>
</feature>
<keyword evidence="4 11" id="KW-0328">Glycosyltransferase</keyword>
<dbReference type="OrthoDB" id="9806824at2"/>
<evidence type="ECO:0000256" key="5">
    <source>
        <dbReference type="ARBA" id="ARBA00022679"/>
    </source>
</evidence>
<keyword evidence="15" id="KW-1185">Reference proteome</keyword>
<comment type="caution">
    <text evidence="14">The sequence shown here is derived from an EMBL/GenBank/DDBJ whole genome shotgun (WGS) entry which is preliminary data.</text>
</comment>
<evidence type="ECO:0000313" key="14">
    <source>
        <dbReference type="EMBL" id="TWG86738.1"/>
    </source>
</evidence>
<proteinExistence type="predicted"/>
<dbReference type="Gene3D" id="2.40.10.220">
    <property type="entry name" value="predicted glycosyltransferase like domains"/>
    <property type="match status" value="1"/>
</dbReference>
<dbReference type="SUPFAM" id="SSF141371">
    <property type="entry name" value="PilZ domain-like"/>
    <property type="match status" value="1"/>
</dbReference>
<dbReference type="InterPro" id="IPR003919">
    <property type="entry name" value="Cell_synth_A"/>
</dbReference>
<evidence type="ECO:0000256" key="7">
    <source>
        <dbReference type="ARBA" id="ARBA00022916"/>
    </source>
</evidence>
<keyword evidence="2 11" id="KW-1003">Cell membrane</keyword>
<dbReference type="GO" id="GO:0030244">
    <property type="term" value="P:cellulose biosynthetic process"/>
    <property type="evidence" value="ECO:0007669"/>
    <property type="project" value="UniProtKB-KW"/>
</dbReference>
<dbReference type="InterPro" id="IPR009875">
    <property type="entry name" value="PilZ_domain"/>
</dbReference>
<evidence type="ECO:0000256" key="6">
    <source>
        <dbReference type="ARBA" id="ARBA00022692"/>
    </source>
</evidence>
<evidence type="ECO:0000256" key="3">
    <source>
        <dbReference type="ARBA" id="ARBA00022519"/>
    </source>
</evidence>
<gene>
    <name evidence="14" type="ORF">L602_000200001390</name>
</gene>
<dbReference type="Gene3D" id="3.90.550.10">
    <property type="entry name" value="Spore Coat Polysaccharide Biosynthesis Protein SpsA, Chain A"/>
    <property type="match status" value="1"/>
</dbReference>
<feature type="domain" description="PilZ" evidence="13">
    <location>
        <begin position="702"/>
        <end position="798"/>
    </location>
</feature>
<feature type="domain" description="Glycosyltransferase 2-like" evidence="12">
    <location>
        <begin position="284"/>
        <end position="452"/>
    </location>
</feature>
<dbReference type="GO" id="GO:0005886">
    <property type="term" value="C:plasma membrane"/>
    <property type="evidence" value="ECO:0007669"/>
    <property type="project" value="UniProtKB-SubCell"/>
</dbReference>
<dbReference type="Proteomes" id="UP000318141">
    <property type="component" value="Unassembled WGS sequence"/>
</dbReference>
<dbReference type="Pfam" id="PF07238">
    <property type="entry name" value="PilZ"/>
    <property type="match status" value="1"/>
</dbReference>
<keyword evidence="6 11" id="KW-0812">Transmembrane</keyword>
<protein>
    <recommendedName>
        <fullName evidence="11">Cellulose synthase catalytic subunit [UDP-forming]</fullName>
        <ecNumber evidence="11">2.4.1.12</ecNumber>
    </recommendedName>
</protein>
<feature type="transmembrane region" description="Helical" evidence="11">
    <location>
        <begin position="679"/>
        <end position="697"/>
    </location>
</feature>
<dbReference type="SUPFAM" id="SSF53448">
    <property type="entry name" value="Nucleotide-diphospho-sugar transferases"/>
    <property type="match status" value="1"/>
</dbReference>
<evidence type="ECO:0000313" key="15">
    <source>
        <dbReference type="Proteomes" id="UP000318141"/>
    </source>
</evidence>
<evidence type="ECO:0000256" key="9">
    <source>
        <dbReference type="ARBA" id="ARBA00023136"/>
    </source>
</evidence>
<evidence type="ECO:0000256" key="2">
    <source>
        <dbReference type="ARBA" id="ARBA00022475"/>
    </source>
</evidence>
<reference evidence="14 15" key="1">
    <citation type="submission" date="2019-07" db="EMBL/GenBank/DDBJ databases">
        <title>Genome sequencing of lignin-degrading bacterial isolates.</title>
        <authorList>
            <person name="Gladden J."/>
        </authorList>
    </citation>
    <scope>NUCLEOTIDE SEQUENCE [LARGE SCALE GENOMIC DNA]</scope>
    <source>
        <strain evidence="14 15">J11</strain>
    </source>
</reference>
<dbReference type="EMBL" id="VLJN01000012">
    <property type="protein sequence ID" value="TWG86738.1"/>
    <property type="molecule type" value="Genomic_DNA"/>
</dbReference>
<dbReference type="UniPathway" id="UPA00694"/>
<feature type="transmembrane region" description="Helical" evidence="11">
    <location>
        <begin position="238"/>
        <end position="259"/>
    </location>
</feature>
<keyword evidence="7 11" id="KW-0135">Cellulose biosynthesis</keyword>
<comment type="cofactor">
    <cofactor evidence="11">
        <name>Mg(2+)</name>
        <dbReference type="ChEBI" id="CHEBI:18420"/>
    </cofactor>
</comment>
<dbReference type="AlphaFoldDB" id="A0A562BN84"/>
<evidence type="ECO:0000256" key="10">
    <source>
        <dbReference type="ARBA" id="ARBA00048682"/>
    </source>
</evidence>
<feature type="transmembrane region" description="Helical" evidence="11">
    <location>
        <begin position="180"/>
        <end position="197"/>
    </location>
</feature>
<dbReference type="InterPro" id="IPR029044">
    <property type="entry name" value="Nucleotide-diphossugar_trans"/>
</dbReference>
<keyword evidence="9 11" id="KW-0472">Membrane</keyword>
<dbReference type="Pfam" id="PF00535">
    <property type="entry name" value="Glycos_transf_2"/>
    <property type="match status" value="1"/>
</dbReference>
<evidence type="ECO:0000256" key="11">
    <source>
        <dbReference type="RuleBase" id="RU365020"/>
    </source>
</evidence>
<keyword evidence="3 11" id="KW-0997">Cell inner membrane</keyword>
<feature type="transmembrane region" description="Helical" evidence="11">
    <location>
        <begin position="20"/>
        <end position="37"/>
    </location>
</feature>
<dbReference type="NCBIfam" id="TIGR03030">
    <property type="entry name" value="CelA"/>
    <property type="match status" value="1"/>
</dbReference>
<dbReference type="GO" id="GO:0016760">
    <property type="term" value="F:cellulose synthase (UDP-forming) activity"/>
    <property type="evidence" value="ECO:0007669"/>
    <property type="project" value="UniProtKB-EC"/>
</dbReference>